<accession>A0A8D5GEH8</accession>
<dbReference type="Proteomes" id="UP000826722">
    <property type="component" value="Chromosome"/>
</dbReference>
<dbReference type="SUPFAM" id="SSF51717">
    <property type="entry name" value="Dihydropteroate synthetase-like"/>
    <property type="match status" value="1"/>
</dbReference>
<dbReference type="KEGG" id="mpau:ZMTM_14830"/>
<dbReference type="PROSITE" id="PS50972">
    <property type="entry name" value="PTERIN_BINDING"/>
    <property type="match status" value="1"/>
</dbReference>
<dbReference type="AlphaFoldDB" id="A0A8D5GEH8"/>
<reference evidence="3" key="1">
    <citation type="journal article" date="2021" name="Arch. Microbiol.">
        <title>Methyloradius palustris gen. nov., sp. nov., a methanol-oxidizing bacterium isolated from snow.</title>
        <authorList>
            <person name="Miyadera T."/>
            <person name="Kojima H."/>
            <person name="Fukui M."/>
        </authorList>
    </citation>
    <scope>NUCLEOTIDE SEQUENCE</scope>
    <source>
        <strain evidence="3">Zm11</strain>
    </source>
</reference>
<feature type="domain" description="Pterin-binding" evidence="2">
    <location>
        <begin position="98"/>
        <end position="340"/>
    </location>
</feature>
<evidence type="ECO:0000313" key="3">
    <source>
        <dbReference type="EMBL" id="BCM25224.1"/>
    </source>
</evidence>
<feature type="region of interest" description="Disordered" evidence="1">
    <location>
        <begin position="444"/>
        <end position="472"/>
    </location>
</feature>
<protein>
    <submittedName>
        <fullName evidence="3">Dihydropteroate synthase</fullName>
    </submittedName>
</protein>
<dbReference type="InterPro" id="IPR000489">
    <property type="entry name" value="Pterin-binding_dom"/>
</dbReference>
<name>A0A8D5GEH8_9PROT</name>
<dbReference type="EMBL" id="AP024110">
    <property type="protein sequence ID" value="BCM25224.1"/>
    <property type="molecule type" value="Genomic_DNA"/>
</dbReference>
<sequence length="472" mass="52249">MAESLLFLTGKLAEKSLHKVLEGMQASAEGLDFKYRVAQIGVSVAALMTPELIVRRLNDVGDADKLLVPGLCRGDLRILEEKYGIPVERGPEDLKDLPQFFGRGGKAPDISMYDVKIFAEIVEAPELTLEGIVARAEHYKKQGANVIDLGCLPNTPFPHLVDAIQALQSQGFKVSVDSLNNDDLLLAGKAGADYLLSLTEKTLWIADEVASTPILIPAKVGSLPSLYRAIDAMQAKGKPFIADAILDPIPFGFTQSIVRYQRLRKHYPEIQIMMGVGNLTELTDADTTGINAILFGIISELNINAVLATSVSPHAVNAVAEADIARRVMFAAREDRRLPRDYSDGLLGLHDRRPFTYTAAEIQEIAAQIKDPSFRIQVSEDGVHIFNRDGIFQSTDPFALYQCLKVDDDASHAFYLGVELARAQIAWQLKKRYNQDEELRWGIATHEKKPEDRMAHRDASLKEKSVKKTKND</sequence>
<organism evidence="3 4">
    <name type="scientific">Methyloradius palustris</name>
    <dbReference type="NCBI Taxonomy" id="2778876"/>
    <lineage>
        <taxon>Bacteria</taxon>
        <taxon>Pseudomonadati</taxon>
        <taxon>Pseudomonadota</taxon>
        <taxon>Betaproteobacteria</taxon>
        <taxon>Nitrosomonadales</taxon>
        <taxon>Methylophilaceae</taxon>
        <taxon>Methyloradius</taxon>
    </lineage>
</organism>
<evidence type="ECO:0000313" key="4">
    <source>
        <dbReference type="Proteomes" id="UP000826722"/>
    </source>
</evidence>
<dbReference type="InterPro" id="IPR045406">
    <property type="entry name" value="DUF6513"/>
</dbReference>
<evidence type="ECO:0000256" key="1">
    <source>
        <dbReference type="SAM" id="MobiDB-lite"/>
    </source>
</evidence>
<dbReference type="Pfam" id="PF20123">
    <property type="entry name" value="DUF6513"/>
    <property type="match status" value="1"/>
</dbReference>
<dbReference type="RefSeq" id="WP_221763334.1">
    <property type="nucleotide sequence ID" value="NZ_AP024110.1"/>
</dbReference>
<evidence type="ECO:0000259" key="2">
    <source>
        <dbReference type="PROSITE" id="PS50972"/>
    </source>
</evidence>
<dbReference type="InterPro" id="IPR011005">
    <property type="entry name" value="Dihydropteroate_synth-like_sf"/>
</dbReference>
<gene>
    <name evidence="3" type="ORF">ZMTM_14830</name>
</gene>
<proteinExistence type="predicted"/>
<keyword evidence="4" id="KW-1185">Reference proteome</keyword>
<dbReference type="GO" id="GO:0042558">
    <property type="term" value="P:pteridine-containing compound metabolic process"/>
    <property type="evidence" value="ECO:0007669"/>
    <property type="project" value="InterPro"/>
</dbReference>